<proteinExistence type="predicted"/>
<evidence type="ECO:0000313" key="2">
    <source>
        <dbReference type="Proteomes" id="UP000033220"/>
    </source>
</evidence>
<keyword evidence="2" id="KW-1185">Reference proteome</keyword>
<organism evidence="1 2">
    <name type="scientific">Pararhodospirillum photometricum DSM 122</name>
    <dbReference type="NCBI Taxonomy" id="1150469"/>
    <lineage>
        <taxon>Bacteria</taxon>
        <taxon>Pseudomonadati</taxon>
        <taxon>Pseudomonadota</taxon>
        <taxon>Alphaproteobacteria</taxon>
        <taxon>Rhodospirillales</taxon>
        <taxon>Rhodospirillaceae</taxon>
        <taxon>Pararhodospirillum</taxon>
    </lineage>
</organism>
<dbReference type="AlphaFoldDB" id="H6SKM0"/>
<reference evidence="1 2" key="1">
    <citation type="submission" date="2012-02" db="EMBL/GenBank/DDBJ databases">
        <title>Shotgun genome sequence of Phaeospirillum photometricum DSM 122.</title>
        <authorList>
            <person name="Duquesne K."/>
            <person name="Sturgis J."/>
        </authorList>
    </citation>
    <scope>NUCLEOTIDE SEQUENCE [LARGE SCALE GENOMIC DNA]</scope>
    <source>
        <strain evidence="2">DSM122</strain>
    </source>
</reference>
<accession>H6SKM0</accession>
<dbReference type="KEGG" id="rpm:RSPPHO_01909"/>
<evidence type="ECO:0000313" key="1">
    <source>
        <dbReference type="EMBL" id="CCG08535.1"/>
    </source>
</evidence>
<sequence length="54" mass="6182">MDTMNRFFLAAEALGLCRPFAFSRHWAEHAPSEEAAFDRALACERRPLMPRLSS</sequence>
<dbReference type="EMBL" id="HE663493">
    <property type="protein sequence ID" value="CCG08535.1"/>
    <property type="molecule type" value="Genomic_DNA"/>
</dbReference>
<dbReference type="HOGENOM" id="CLU_3047467_0_0_5"/>
<gene>
    <name evidence="1" type="ORF">RSPPHO_01909</name>
</gene>
<name>H6SKM0_PARPM</name>
<dbReference type="Proteomes" id="UP000033220">
    <property type="component" value="Chromosome DSM 122"/>
</dbReference>
<dbReference type="PATRIC" id="fig|1150469.3.peg.2145"/>
<protein>
    <submittedName>
        <fullName evidence="1">Uncharacterized protein</fullName>
    </submittedName>
</protein>